<feature type="transmembrane region" description="Helical" evidence="1">
    <location>
        <begin position="231"/>
        <end position="248"/>
    </location>
</feature>
<accession>A0A926E0Z4</accession>
<feature type="transmembrane region" description="Helical" evidence="1">
    <location>
        <begin position="20"/>
        <end position="44"/>
    </location>
</feature>
<keyword evidence="1" id="KW-0472">Membrane</keyword>
<dbReference type="EMBL" id="JACRST010000010">
    <property type="protein sequence ID" value="MBC8546810.1"/>
    <property type="molecule type" value="Genomic_DNA"/>
</dbReference>
<comment type="caution">
    <text evidence="3">The sequence shown here is derived from an EMBL/GenBank/DDBJ whole genome shotgun (WGS) entry which is preliminary data.</text>
</comment>
<proteinExistence type="predicted"/>
<evidence type="ECO:0000313" key="3">
    <source>
        <dbReference type="EMBL" id="MBC8546810.1"/>
    </source>
</evidence>
<reference evidence="3" key="1">
    <citation type="submission" date="2020-08" db="EMBL/GenBank/DDBJ databases">
        <title>Genome public.</title>
        <authorList>
            <person name="Liu C."/>
            <person name="Sun Q."/>
        </authorList>
    </citation>
    <scope>NUCLEOTIDE SEQUENCE</scope>
    <source>
        <strain evidence="3">NSJ-31</strain>
    </source>
</reference>
<organism evidence="3 4">
    <name type="scientific">Ligaoa zhengdingensis</name>
    <dbReference type="NCBI Taxonomy" id="2763658"/>
    <lineage>
        <taxon>Bacteria</taxon>
        <taxon>Bacillati</taxon>
        <taxon>Bacillota</taxon>
        <taxon>Clostridia</taxon>
        <taxon>Eubacteriales</taxon>
        <taxon>Oscillospiraceae</taxon>
        <taxon>Ligaoa</taxon>
    </lineage>
</organism>
<feature type="transmembrane region" description="Helical" evidence="1">
    <location>
        <begin position="260"/>
        <end position="277"/>
    </location>
</feature>
<keyword evidence="4" id="KW-1185">Reference proteome</keyword>
<dbReference type="Gene3D" id="1.20.144.10">
    <property type="entry name" value="Phosphatidic acid phosphatase type 2/haloperoxidase"/>
    <property type="match status" value="1"/>
</dbReference>
<dbReference type="InterPro" id="IPR000326">
    <property type="entry name" value="PAP2/HPO"/>
</dbReference>
<feature type="transmembrane region" description="Helical" evidence="1">
    <location>
        <begin position="144"/>
        <end position="161"/>
    </location>
</feature>
<dbReference type="PANTHER" id="PTHR14969">
    <property type="entry name" value="SPHINGOSINE-1-PHOSPHATE PHOSPHOHYDROLASE"/>
    <property type="match status" value="1"/>
</dbReference>
<name>A0A926E0Z4_9FIRM</name>
<dbReference type="SMART" id="SM00014">
    <property type="entry name" value="acidPPc"/>
    <property type="match status" value="1"/>
</dbReference>
<evidence type="ECO:0000259" key="2">
    <source>
        <dbReference type="SMART" id="SM00014"/>
    </source>
</evidence>
<sequence>MELSILLAIQSVANLFLDYLAIGVTMLGEPVAAVLAITVVYWLLDKETGEYMTFSLLLSVNANGLVKNICNFPRPIGQEGVRSLRVETATGASFPSGHTQTAAALFGSIAIRARRAGTAFAAALVVVLVALSRLYLGVHWPKDVLVGAVLGLLCAVLVYLLFSNFNERGRERACLVLAAAFLPLVLLWHDADFVKGYGLLVGYAAAIPLEHRFVRFPPVRRTLRARLRRELFGLLVVAAVKLGLGFLLPDLLPLKAVEYGAVAFAAFYLCPLLFVKLRW</sequence>
<gene>
    <name evidence="3" type="ORF">H8711_07665</name>
</gene>
<feature type="domain" description="Phosphatidic acid phosphatase type 2/haloperoxidase" evidence="2">
    <location>
        <begin position="48"/>
        <end position="159"/>
    </location>
</feature>
<keyword evidence="1" id="KW-1133">Transmembrane helix</keyword>
<evidence type="ECO:0000256" key="1">
    <source>
        <dbReference type="SAM" id="Phobius"/>
    </source>
</evidence>
<feature type="transmembrane region" description="Helical" evidence="1">
    <location>
        <begin position="119"/>
        <end position="138"/>
    </location>
</feature>
<dbReference type="RefSeq" id="WP_249282888.1">
    <property type="nucleotide sequence ID" value="NZ_JACRST010000010.1"/>
</dbReference>
<dbReference type="InterPro" id="IPR036938">
    <property type="entry name" value="PAP2/HPO_sf"/>
</dbReference>
<dbReference type="Proteomes" id="UP000653127">
    <property type="component" value="Unassembled WGS sequence"/>
</dbReference>
<dbReference type="SUPFAM" id="SSF48317">
    <property type="entry name" value="Acid phosphatase/Vanadium-dependent haloperoxidase"/>
    <property type="match status" value="1"/>
</dbReference>
<protein>
    <submittedName>
        <fullName evidence="3">Phosphatase PAP2 family protein</fullName>
    </submittedName>
</protein>
<dbReference type="Pfam" id="PF01569">
    <property type="entry name" value="PAP2"/>
    <property type="match status" value="1"/>
</dbReference>
<keyword evidence="1" id="KW-0812">Transmembrane</keyword>
<dbReference type="PANTHER" id="PTHR14969:SF13">
    <property type="entry name" value="AT30094P"/>
    <property type="match status" value="1"/>
</dbReference>
<dbReference type="AlphaFoldDB" id="A0A926E0Z4"/>
<evidence type="ECO:0000313" key="4">
    <source>
        <dbReference type="Proteomes" id="UP000653127"/>
    </source>
</evidence>